<gene>
    <name evidence="2" type="ORF">GGQ74_001158</name>
</gene>
<comment type="caution">
    <text evidence="2">The sequence shown here is derived from an EMBL/GenBank/DDBJ whole genome shotgun (WGS) entry which is preliminary data.</text>
</comment>
<dbReference type="Proteomes" id="UP000580856">
    <property type="component" value="Unassembled WGS sequence"/>
</dbReference>
<dbReference type="EMBL" id="JAATJA010000001">
    <property type="protein sequence ID" value="NJB67518.1"/>
    <property type="molecule type" value="Genomic_DNA"/>
</dbReference>
<evidence type="ECO:0000313" key="3">
    <source>
        <dbReference type="Proteomes" id="UP000580856"/>
    </source>
</evidence>
<protein>
    <submittedName>
        <fullName evidence="2">Putative nucleic acid-binding Zn-ribbon protein</fullName>
    </submittedName>
</protein>
<dbReference type="RefSeq" id="WP_167940567.1">
    <property type="nucleotide sequence ID" value="NZ_JAATJA010000001.1"/>
</dbReference>
<evidence type="ECO:0000256" key="1">
    <source>
        <dbReference type="SAM" id="Coils"/>
    </source>
</evidence>
<evidence type="ECO:0000313" key="2">
    <source>
        <dbReference type="EMBL" id="NJB67518.1"/>
    </source>
</evidence>
<organism evidence="2 3">
    <name type="scientific">Desulfobaculum xiamenense</name>
    <dbReference type="NCBI Taxonomy" id="995050"/>
    <lineage>
        <taxon>Bacteria</taxon>
        <taxon>Pseudomonadati</taxon>
        <taxon>Thermodesulfobacteriota</taxon>
        <taxon>Desulfovibrionia</taxon>
        <taxon>Desulfovibrionales</taxon>
        <taxon>Desulfovibrionaceae</taxon>
        <taxon>Desulfobaculum</taxon>
    </lineage>
</organism>
<accession>A0A846QGV6</accession>
<proteinExistence type="predicted"/>
<keyword evidence="3" id="KW-1185">Reference proteome</keyword>
<feature type="coiled-coil region" evidence="1">
    <location>
        <begin position="20"/>
        <end position="61"/>
    </location>
</feature>
<sequence>MRERKVPTDGMPVAAHLRAVDAHVRRQRQLENEVEALKKRNRELSEELGRLNLELEATRNGGVREGS</sequence>
<keyword evidence="1" id="KW-0175">Coiled coil</keyword>
<name>A0A846QGV6_9BACT</name>
<reference evidence="2 3" key="1">
    <citation type="submission" date="2020-03" db="EMBL/GenBank/DDBJ databases">
        <title>Genomic Encyclopedia of Type Strains, Phase IV (KMG-IV): sequencing the most valuable type-strain genomes for metagenomic binning, comparative biology and taxonomic classification.</title>
        <authorList>
            <person name="Goeker M."/>
        </authorList>
    </citation>
    <scope>NUCLEOTIDE SEQUENCE [LARGE SCALE GENOMIC DNA]</scope>
    <source>
        <strain evidence="2 3">DSM 24233</strain>
    </source>
</reference>
<dbReference type="AlphaFoldDB" id="A0A846QGV6"/>